<dbReference type="AlphaFoldDB" id="A0A183UIG9"/>
<evidence type="ECO:0000313" key="2">
    <source>
        <dbReference type="Proteomes" id="UP000050794"/>
    </source>
</evidence>
<accession>A0A183UIG9</accession>
<gene>
    <name evidence="1" type="ORF">TCNE_LOCUS8289</name>
</gene>
<dbReference type="Proteomes" id="UP000050794">
    <property type="component" value="Unassembled WGS sequence"/>
</dbReference>
<reference evidence="3" key="1">
    <citation type="submission" date="2016-06" db="UniProtKB">
        <authorList>
            <consortium name="WormBaseParasite"/>
        </authorList>
    </citation>
    <scope>IDENTIFICATION</scope>
</reference>
<evidence type="ECO:0000313" key="1">
    <source>
        <dbReference type="EMBL" id="VDM39610.1"/>
    </source>
</evidence>
<name>A0A183UIG9_TOXCA</name>
<keyword evidence="2" id="KW-1185">Reference proteome</keyword>
<evidence type="ECO:0000313" key="3">
    <source>
        <dbReference type="WBParaSite" id="TCNE_0000828901-mRNA-1"/>
    </source>
</evidence>
<sequence length="157" mass="17577">MAFGEVEVGEGELGDGALGVAGLCSLLRKVINSSPEKLNVRVRDLILVNEKSRNETASSVDRKHVFLHPLELKIRISSWVSLPGDVAEDFRGGFPKEDDIVRRAEVFRNLRASKSVRARSVLSALYDAYEADAISGDLCHRLCFTRQVEYQRYVRTP</sequence>
<reference evidence="1 2" key="2">
    <citation type="submission" date="2018-11" db="EMBL/GenBank/DDBJ databases">
        <authorList>
            <consortium name="Pathogen Informatics"/>
        </authorList>
    </citation>
    <scope>NUCLEOTIDE SEQUENCE [LARGE SCALE GENOMIC DNA]</scope>
</reference>
<dbReference type="WBParaSite" id="TCNE_0000828901-mRNA-1">
    <property type="protein sequence ID" value="TCNE_0000828901-mRNA-1"/>
    <property type="gene ID" value="TCNE_0000828901"/>
</dbReference>
<organism evidence="2 3">
    <name type="scientific">Toxocara canis</name>
    <name type="common">Canine roundworm</name>
    <dbReference type="NCBI Taxonomy" id="6265"/>
    <lineage>
        <taxon>Eukaryota</taxon>
        <taxon>Metazoa</taxon>
        <taxon>Ecdysozoa</taxon>
        <taxon>Nematoda</taxon>
        <taxon>Chromadorea</taxon>
        <taxon>Rhabditida</taxon>
        <taxon>Spirurina</taxon>
        <taxon>Ascaridomorpha</taxon>
        <taxon>Ascaridoidea</taxon>
        <taxon>Toxocaridae</taxon>
        <taxon>Toxocara</taxon>
    </lineage>
</organism>
<dbReference type="EMBL" id="UYWY01019867">
    <property type="protein sequence ID" value="VDM39610.1"/>
    <property type="molecule type" value="Genomic_DNA"/>
</dbReference>
<protein>
    <submittedName>
        <fullName evidence="3">Reverse transcriptase</fullName>
    </submittedName>
</protein>
<proteinExistence type="predicted"/>